<accession>A0A7C8IJ27</accession>
<keyword evidence="3" id="KW-1185">Reference proteome</keyword>
<protein>
    <recommendedName>
        <fullName evidence="1">NAD-dependent epimerase/dehydratase domain-containing protein</fullName>
    </recommendedName>
</protein>
<organism evidence="2 3">
    <name type="scientific">Xylaria multiplex</name>
    <dbReference type="NCBI Taxonomy" id="323545"/>
    <lineage>
        <taxon>Eukaryota</taxon>
        <taxon>Fungi</taxon>
        <taxon>Dikarya</taxon>
        <taxon>Ascomycota</taxon>
        <taxon>Pezizomycotina</taxon>
        <taxon>Sordariomycetes</taxon>
        <taxon>Xylariomycetidae</taxon>
        <taxon>Xylariales</taxon>
        <taxon>Xylariaceae</taxon>
        <taxon>Xylaria</taxon>
    </lineage>
</organism>
<reference evidence="2 3" key="1">
    <citation type="submission" date="2019-12" db="EMBL/GenBank/DDBJ databases">
        <title>Draft genome sequence of the ascomycete Xylaria multiplex DSM 110363.</title>
        <authorList>
            <person name="Buettner E."/>
            <person name="Kellner H."/>
        </authorList>
    </citation>
    <scope>NUCLEOTIDE SEQUENCE [LARGE SCALE GENOMIC DNA]</scope>
    <source>
        <strain evidence="2 3">DSM 110363</strain>
    </source>
</reference>
<gene>
    <name evidence="2" type="ORF">GQX73_g8712</name>
</gene>
<dbReference type="InterPro" id="IPR051783">
    <property type="entry name" value="NAD(P)-dependent_oxidoreduct"/>
</dbReference>
<dbReference type="AlphaFoldDB" id="A0A7C8IJ27"/>
<dbReference type="EMBL" id="WUBL01000133">
    <property type="protein sequence ID" value="KAF2964889.1"/>
    <property type="molecule type" value="Genomic_DNA"/>
</dbReference>
<dbReference type="Gene3D" id="3.40.50.720">
    <property type="entry name" value="NAD(P)-binding Rossmann-like Domain"/>
    <property type="match status" value="1"/>
</dbReference>
<dbReference type="GO" id="GO:0005737">
    <property type="term" value="C:cytoplasm"/>
    <property type="evidence" value="ECO:0007669"/>
    <property type="project" value="TreeGrafter"/>
</dbReference>
<dbReference type="GO" id="GO:0004029">
    <property type="term" value="F:aldehyde dehydrogenase (NAD+) activity"/>
    <property type="evidence" value="ECO:0007669"/>
    <property type="project" value="TreeGrafter"/>
</dbReference>
<dbReference type="InterPro" id="IPR001509">
    <property type="entry name" value="Epimerase_deHydtase"/>
</dbReference>
<evidence type="ECO:0000313" key="2">
    <source>
        <dbReference type="EMBL" id="KAF2964889.1"/>
    </source>
</evidence>
<dbReference type="PANTHER" id="PTHR48079">
    <property type="entry name" value="PROTEIN YEEZ"/>
    <property type="match status" value="1"/>
</dbReference>
<sequence>MAPTKVLLTGVTGYIGGSILSHLLRNSQNNQDLEISVLTRNDDRAKVFSSNNLKVFTIRDLDDVEAIRAASSQNDVVIHNASGFHSASAIALIEGLGIRKRQDPNAKVYYIHTSGTSNLSDRPITKTYSESRIFSDKDGDIFTYLKMRDNLEPYAQRATDITVIETGKKENVPTTIIMSPTIYGIGSGKYNRFSIQYPVQIKSAIQEGRAEYIGDGEGVWNFVHILDLVELYKLVLIDWVQQKRTVPVGEQGIIFSATGSVSWKEVAQGIGKAGAEIGQLQDGEAKSIGLKEAAQKWAGGNEQLCELAWASNAKTRADIAKELGWKPSKTKEEWKQSFVPEFQGLLAKGSSV</sequence>
<dbReference type="Proteomes" id="UP000481858">
    <property type="component" value="Unassembled WGS sequence"/>
</dbReference>
<name>A0A7C8IJ27_9PEZI</name>
<dbReference type="OrthoDB" id="10262413at2759"/>
<dbReference type="InParanoid" id="A0A7C8IJ27"/>
<dbReference type="PANTHER" id="PTHR48079:SF6">
    <property type="entry name" value="NAD(P)-BINDING DOMAIN-CONTAINING PROTEIN-RELATED"/>
    <property type="match status" value="1"/>
</dbReference>
<proteinExistence type="predicted"/>
<dbReference type="SUPFAM" id="SSF51735">
    <property type="entry name" value="NAD(P)-binding Rossmann-fold domains"/>
    <property type="match status" value="1"/>
</dbReference>
<comment type="caution">
    <text evidence="2">The sequence shown here is derived from an EMBL/GenBank/DDBJ whole genome shotgun (WGS) entry which is preliminary data.</text>
</comment>
<evidence type="ECO:0000259" key="1">
    <source>
        <dbReference type="Pfam" id="PF01370"/>
    </source>
</evidence>
<feature type="domain" description="NAD-dependent epimerase/dehydratase" evidence="1">
    <location>
        <begin position="6"/>
        <end position="237"/>
    </location>
</feature>
<dbReference type="Pfam" id="PF01370">
    <property type="entry name" value="Epimerase"/>
    <property type="match status" value="1"/>
</dbReference>
<evidence type="ECO:0000313" key="3">
    <source>
        <dbReference type="Proteomes" id="UP000481858"/>
    </source>
</evidence>
<dbReference type="InterPro" id="IPR036291">
    <property type="entry name" value="NAD(P)-bd_dom_sf"/>
</dbReference>